<dbReference type="EMBL" id="JADIIL010000014">
    <property type="protein sequence ID" value="MBF4474555.1"/>
    <property type="molecule type" value="Genomic_DNA"/>
</dbReference>
<organism evidence="1 2">
    <name type="scientific">Methanobacterium formicicum</name>
    <dbReference type="NCBI Taxonomy" id="2162"/>
    <lineage>
        <taxon>Archaea</taxon>
        <taxon>Methanobacteriati</taxon>
        <taxon>Methanobacteriota</taxon>
        <taxon>Methanomada group</taxon>
        <taxon>Methanobacteria</taxon>
        <taxon>Methanobacteriales</taxon>
        <taxon>Methanobacteriaceae</taxon>
        <taxon>Methanobacterium</taxon>
    </lineage>
</organism>
<evidence type="ECO:0000313" key="1">
    <source>
        <dbReference type="EMBL" id="MBF4474555.1"/>
    </source>
</evidence>
<accession>A0A843AUZ8</accession>
<proteinExistence type="predicted"/>
<name>A0A843AUZ8_METFO</name>
<evidence type="ECO:0000313" key="2">
    <source>
        <dbReference type="Proteomes" id="UP000606900"/>
    </source>
</evidence>
<dbReference type="AlphaFoldDB" id="A0A843AUZ8"/>
<dbReference type="RefSeq" id="WP_276698582.1">
    <property type="nucleotide sequence ID" value="NZ_JADIIL010000014.1"/>
</dbReference>
<sequence length="432" mass="50798">MMGDYDPHINIDPLLESRDGYYNIKEVEIEHSSLKKLETPLKVIDGKKLNEDLANQVKKIIKKPIFESWNSVNQLRSFDSLYNIIENPEHDRRKDQISNLDNFFGLRKKVWADSYTTLSLSFQRNPFIENRFKKGDSKPLTWEDYEFLLDYIHSGSSAFVLVPDIRISELFSFNDYLNYVDKAIEILSDFNNKPIFAPVPIKLDSNEFEILIKRYKMRGYTNLWVDFNASQISSTQFTRLRYLLRNIKKHLQLNRTTLYFSHVKKEINKHVIDSKTVASNALAPFFGSDFLGISREPQIGFNMDKEAEMNYITKNKFETQEDYEKAKILNKSRIFDPNTYYYYNIDIYPNSLPIPINHSKLVSDTINRMMNSVIIHNEMDNARNYIEENKNVKSYAETKAALTDDPTILSNMVQASKNQTKLLEFFNQYKNE</sequence>
<protein>
    <submittedName>
        <fullName evidence="1">Uncharacterized protein</fullName>
    </submittedName>
</protein>
<gene>
    <name evidence="1" type="ORF">ISP06_03660</name>
</gene>
<reference evidence="1" key="1">
    <citation type="submission" date="2020-10" db="EMBL/GenBank/DDBJ databases">
        <title>Dehalococcoides mccartyi of a TCE/Cr reducing biochatode.</title>
        <authorList>
            <person name="Matturro B."/>
        </authorList>
    </citation>
    <scope>NUCLEOTIDE SEQUENCE</scope>
    <source>
        <strain evidence="1">Bin2</strain>
    </source>
</reference>
<comment type="caution">
    <text evidence="1">The sequence shown here is derived from an EMBL/GenBank/DDBJ whole genome shotgun (WGS) entry which is preliminary data.</text>
</comment>
<dbReference type="Proteomes" id="UP000606900">
    <property type="component" value="Unassembled WGS sequence"/>
</dbReference>